<protein>
    <recommendedName>
        <fullName evidence="1">PLD phosphodiesterase domain-containing protein</fullName>
    </recommendedName>
</protein>
<dbReference type="Pfam" id="PF13091">
    <property type="entry name" value="PLDc_2"/>
    <property type="match status" value="1"/>
</dbReference>
<keyword evidence="3" id="KW-1185">Reference proteome</keyword>
<dbReference type="GO" id="GO:0006793">
    <property type="term" value="P:phosphorus metabolic process"/>
    <property type="evidence" value="ECO:0007669"/>
    <property type="project" value="UniProtKB-ARBA"/>
</dbReference>
<dbReference type="RefSeq" id="WP_260762732.1">
    <property type="nucleotide sequence ID" value="NZ_CP045921.1"/>
</dbReference>
<sequence length="149" mass="17373">MFSKSTLYDQDTFYRAFMRDLLHSKDEVIIESPFITEKRMRTLLPIFAKLRSRNVRIVINTRNPNEHDGDYYYQALNAIYELQALGVTVLYTAGHHRKLAILDRKVVYEGSLNILSFNDSCEIMRKIASEKAAKQLCAFIAIDRYARSK</sequence>
<dbReference type="InterPro" id="IPR025202">
    <property type="entry name" value="PLD-like_dom"/>
</dbReference>
<name>A0A857MK89_9BACT</name>
<dbReference type="SUPFAM" id="SSF56024">
    <property type="entry name" value="Phospholipase D/nuclease"/>
    <property type="match status" value="1"/>
</dbReference>
<dbReference type="KEGG" id="mama:GII36_04055"/>
<dbReference type="EMBL" id="CP045921">
    <property type="protein sequence ID" value="QHN43004.1"/>
    <property type="molecule type" value="Genomic_DNA"/>
</dbReference>
<gene>
    <name evidence="2" type="ORF">GII36_04055</name>
</gene>
<dbReference type="Proteomes" id="UP001059824">
    <property type="component" value="Chromosome"/>
</dbReference>
<dbReference type="Gene3D" id="3.30.870.10">
    <property type="entry name" value="Endonuclease Chain A"/>
    <property type="match status" value="1"/>
</dbReference>
<proteinExistence type="predicted"/>
<evidence type="ECO:0000259" key="1">
    <source>
        <dbReference type="PROSITE" id="PS50035"/>
    </source>
</evidence>
<dbReference type="GO" id="GO:0003824">
    <property type="term" value="F:catalytic activity"/>
    <property type="evidence" value="ECO:0007669"/>
    <property type="project" value="InterPro"/>
</dbReference>
<reference evidence="2" key="1">
    <citation type="journal article" date="2021" name="Nat. Microbiol.">
        <title>Cocultivation of an ultrasmall environmental parasitic bacterium with lytic ability against bacteria associated with wastewater foams.</title>
        <authorList>
            <person name="Batinovic S."/>
            <person name="Rose J.J.A."/>
            <person name="Ratcliffe J."/>
            <person name="Seviour R.J."/>
            <person name="Petrovski S."/>
        </authorList>
    </citation>
    <scope>NUCLEOTIDE SEQUENCE</scope>
    <source>
        <strain evidence="2">JR1</strain>
    </source>
</reference>
<dbReference type="InterPro" id="IPR001736">
    <property type="entry name" value="PLipase_D/transphosphatidylase"/>
</dbReference>
<accession>A0A857MK89</accession>
<dbReference type="PROSITE" id="PS50035">
    <property type="entry name" value="PLD"/>
    <property type="match status" value="1"/>
</dbReference>
<feature type="domain" description="PLD phosphodiesterase" evidence="1">
    <location>
        <begin position="91"/>
        <end position="118"/>
    </location>
</feature>
<evidence type="ECO:0000313" key="3">
    <source>
        <dbReference type="Proteomes" id="UP001059824"/>
    </source>
</evidence>
<evidence type="ECO:0000313" key="2">
    <source>
        <dbReference type="EMBL" id="QHN43004.1"/>
    </source>
</evidence>
<dbReference type="CDD" id="cd09126">
    <property type="entry name" value="PLDc_C_DEXD_like"/>
    <property type="match status" value="1"/>
</dbReference>
<organism evidence="2 3">
    <name type="scientific">Candidatus Mycosynbacter amalyticus</name>
    <dbReference type="NCBI Taxonomy" id="2665156"/>
    <lineage>
        <taxon>Bacteria</taxon>
        <taxon>Candidatus Saccharimonadota</taxon>
        <taxon>Candidatus Saccharimonadota incertae sedis</taxon>
        <taxon>Candidatus Mycosynbacter</taxon>
    </lineage>
</organism>
<dbReference type="AlphaFoldDB" id="A0A857MK89"/>